<evidence type="ECO:0000256" key="8">
    <source>
        <dbReference type="RuleBase" id="RU004524"/>
    </source>
</evidence>
<dbReference type="PANTHER" id="PTHR23321:SF26">
    <property type="entry name" value="SMALL RIBOSOMAL SUBUNIT PROTEIN US15M"/>
    <property type="match status" value="1"/>
</dbReference>
<dbReference type="AlphaFoldDB" id="C2ERZ9"/>
<evidence type="ECO:0000256" key="7">
    <source>
        <dbReference type="RuleBase" id="RU003919"/>
    </source>
</evidence>
<dbReference type="Gene3D" id="1.10.287.10">
    <property type="entry name" value="S15/NS1, RNA-binding"/>
    <property type="match status" value="1"/>
</dbReference>
<dbReference type="PROSITE" id="PS00362">
    <property type="entry name" value="RIBOSOMAL_S15"/>
    <property type="match status" value="1"/>
</dbReference>
<reference evidence="9 10" key="1">
    <citation type="submission" date="2009-01" db="EMBL/GenBank/DDBJ databases">
        <authorList>
            <person name="Qin X."/>
            <person name="Bachman B."/>
            <person name="Battles P."/>
            <person name="Bell A."/>
            <person name="Bess C."/>
            <person name="Bickham C."/>
            <person name="Chaboub L."/>
            <person name="Chen D."/>
            <person name="Coyle M."/>
            <person name="Deiros D.R."/>
            <person name="Dinh H."/>
            <person name="Forbes L."/>
            <person name="Fowler G."/>
            <person name="Francisco L."/>
            <person name="Fu Q."/>
            <person name="Gubbala S."/>
            <person name="Hale W."/>
            <person name="Han Y."/>
            <person name="Hemphill L."/>
            <person name="Highlander S.K."/>
            <person name="Hirani K."/>
            <person name="Hogues M."/>
            <person name="Jackson L."/>
            <person name="Jakkamsetti A."/>
            <person name="Javaid M."/>
            <person name="Jiang H."/>
            <person name="Korchina V."/>
            <person name="Kovar C."/>
            <person name="Lara F."/>
            <person name="Lee S."/>
            <person name="Mata R."/>
            <person name="Mathew T."/>
            <person name="Moen C."/>
            <person name="Morales K."/>
            <person name="Munidasa M."/>
            <person name="Nazareth L."/>
            <person name="Ngo R."/>
            <person name="Nguyen L."/>
            <person name="Okwuonu G."/>
            <person name="Ongeri F."/>
            <person name="Patil S."/>
            <person name="Petrosino J."/>
            <person name="Pham C."/>
            <person name="Pham P."/>
            <person name="Pu L.-L."/>
            <person name="Puazo M."/>
            <person name="Raj R."/>
            <person name="Reid J."/>
            <person name="Rouhana J."/>
            <person name="Saada N."/>
            <person name="Shang Y."/>
            <person name="Simmons D."/>
            <person name="Thornton R."/>
            <person name="Warren J."/>
            <person name="Weissenberger G."/>
            <person name="Zhang J."/>
            <person name="Zhang L."/>
            <person name="Zhou C."/>
            <person name="Zhu D."/>
            <person name="Muzny D."/>
            <person name="Worley K."/>
            <person name="Gibbs R."/>
        </authorList>
    </citation>
    <scope>NUCLEOTIDE SEQUENCE [LARGE SCALE GENOMIC DNA]</scope>
    <source>
        <strain evidence="9 10">ATCC 49540</strain>
    </source>
</reference>
<dbReference type="HOGENOM" id="CLU_148518_0_1_9"/>
<dbReference type="GO" id="GO:0006412">
    <property type="term" value="P:translation"/>
    <property type="evidence" value="ECO:0007669"/>
    <property type="project" value="UniProtKB-UniRule"/>
</dbReference>
<comment type="subunit">
    <text evidence="5 6">Part of the 30S ribosomal subunit. Forms a bridge to the 50S subunit in the 70S ribosome, contacting the 23S rRNA.</text>
</comment>
<keyword evidence="3 6" id="KW-0689">Ribosomal protein</keyword>
<comment type="function">
    <text evidence="6 8">One of the primary rRNA binding proteins, it binds directly to 16S rRNA where it helps nucleate assembly of the platform of the 30S subunit by binding and bridging several RNA helices of the 16S rRNA.</text>
</comment>
<dbReference type="GO" id="GO:0022627">
    <property type="term" value="C:cytosolic small ribosomal subunit"/>
    <property type="evidence" value="ECO:0007669"/>
    <property type="project" value="TreeGrafter"/>
</dbReference>
<keyword evidence="2 6" id="KW-0694">RNA-binding</keyword>
<comment type="similarity">
    <text evidence="6 7">Belongs to the universal ribosomal protein uS15 family.</text>
</comment>
<evidence type="ECO:0000256" key="5">
    <source>
        <dbReference type="ARBA" id="ARBA00064542"/>
    </source>
</evidence>
<name>C2ERZ9_9LACO</name>
<evidence type="ECO:0000313" key="9">
    <source>
        <dbReference type="EMBL" id="EEJ41359.1"/>
    </source>
</evidence>
<evidence type="ECO:0000256" key="4">
    <source>
        <dbReference type="ARBA" id="ARBA00023274"/>
    </source>
</evidence>
<dbReference type="CDD" id="cd00677">
    <property type="entry name" value="S15_NS1_EPRS_RNA-bind"/>
    <property type="match status" value="1"/>
</dbReference>
<dbReference type="Pfam" id="PF00312">
    <property type="entry name" value="Ribosomal_S15"/>
    <property type="match status" value="1"/>
</dbReference>
<accession>C2ERZ9</accession>
<evidence type="ECO:0000256" key="1">
    <source>
        <dbReference type="ARBA" id="ARBA00022730"/>
    </source>
</evidence>
<evidence type="ECO:0000256" key="6">
    <source>
        <dbReference type="HAMAP-Rule" id="MF_01343"/>
    </source>
</evidence>
<dbReference type="PANTHER" id="PTHR23321">
    <property type="entry name" value="RIBOSOMAL PROTEIN S15, BACTERIAL AND ORGANELLAR"/>
    <property type="match status" value="1"/>
</dbReference>
<comment type="function">
    <text evidence="6">Forms an intersubunit bridge (bridge B4) with the 23S rRNA of the 50S subunit in the ribosome.</text>
</comment>
<evidence type="ECO:0000256" key="3">
    <source>
        <dbReference type="ARBA" id="ARBA00022980"/>
    </source>
</evidence>
<dbReference type="NCBIfam" id="TIGR00952">
    <property type="entry name" value="S15_bact"/>
    <property type="match status" value="1"/>
</dbReference>
<keyword evidence="1 6" id="KW-0699">rRNA-binding</keyword>
<dbReference type="GO" id="GO:0019843">
    <property type="term" value="F:rRNA binding"/>
    <property type="evidence" value="ECO:0007669"/>
    <property type="project" value="UniProtKB-UniRule"/>
</dbReference>
<dbReference type="Proteomes" id="UP000004483">
    <property type="component" value="Unassembled WGS sequence"/>
</dbReference>
<dbReference type="FunFam" id="1.10.287.10:FF:000002">
    <property type="entry name" value="30S ribosomal protein S15"/>
    <property type="match status" value="1"/>
</dbReference>
<dbReference type="eggNOG" id="COG0184">
    <property type="taxonomic scope" value="Bacteria"/>
</dbReference>
<gene>
    <name evidence="6 9" type="primary">rpsO</name>
    <name evidence="9" type="ORF">HMPREF0549_0235</name>
</gene>
<dbReference type="GO" id="GO:0003735">
    <property type="term" value="F:structural constituent of ribosome"/>
    <property type="evidence" value="ECO:0007669"/>
    <property type="project" value="InterPro"/>
</dbReference>
<comment type="caution">
    <text evidence="9">The sequence shown here is derived from an EMBL/GenBank/DDBJ whole genome shotgun (WGS) entry which is preliminary data.</text>
</comment>
<dbReference type="STRING" id="1423814.HMPREF0549_0235"/>
<sequence length="117" mass="13823">MPLLSFAILTDAILRTWRIYIIERWENSMAISKERKDQIIKEFATHEGDTGSTQVQVAVLTADINELNDHLRTHKHDYHSQRGLMKKIGHRRNLLAYLRRTDLNAYRDLIQKLGLRR</sequence>
<dbReference type="HAMAP" id="MF_01343_B">
    <property type="entry name" value="Ribosomal_uS15_B"/>
    <property type="match status" value="1"/>
</dbReference>
<keyword evidence="4 6" id="KW-0687">Ribonucleoprotein</keyword>
<dbReference type="Gene3D" id="6.10.250.3130">
    <property type="match status" value="1"/>
</dbReference>
<protein>
    <recommendedName>
        <fullName evidence="6">Small ribosomal subunit protein uS15</fullName>
    </recommendedName>
</protein>
<dbReference type="InterPro" id="IPR009068">
    <property type="entry name" value="uS15_NS1_RNA-bd_sf"/>
</dbReference>
<evidence type="ECO:0000256" key="2">
    <source>
        <dbReference type="ARBA" id="ARBA00022884"/>
    </source>
</evidence>
<dbReference type="SMART" id="SM01387">
    <property type="entry name" value="Ribosomal_S15"/>
    <property type="match status" value="1"/>
</dbReference>
<dbReference type="InterPro" id="IPR000589">
    <property type="entry name" value="Ribosomal_uS15"/>
</dbReference>
<dbReference type="SUPFAM" id="SSF47060">
    <property type="entry name" value="S15/NS1 RNA-binding domain"/>
    <property type="match status" value="1"/>
</dbReference>
<dbReference type="EMBL" id="ACGV01000018">
    <property type="protein sequence ID" value="EEJ41359.1"/>
    <property type="molecule type" value="Genomic_DNA"/>
</dbReference>
<proteinExistence type="inferred from homology"/>
<dbReference type="InterPro" id="IPR005290">
    <property type="entry name" value="Ribosomal_uS15_bac-type"/>
</dbReference>
<organism evidence="9 10">
    <name type="scientific">Limosilactobacillus vaginalis DSM 5837 = ATCC 49540</name>
    <dbReference type="NCBI Taxonomy" id="1423814"/>
    <lineage>
        <taxon>Bacteria</taxon>
        <taxon>Bacillati</taxon>
        <taxon>Bacillota</taxon>
        <taxon>Bacilli</taxon>
        <taxon>Lactobacillales</taxon>
        <taxon>Lactobacillaceae</taxon>
        <taxon>Limosilactobacillus</taxon>
    </lineage>
</organism>
<evidence type="ECO:0000313" key="10">
    <source>
        <dbReference type="Proteomes" id="UP000004483"/>
    </source>
</evidence>